<reference evidence="6 7" key="1">
    <citation type="submission" date="2012-11" db="EMBL/GenBank/DDBJ databases">
        <title>Whole genome sequence of Acidisphaera rubrifaciens HS-AP3.</title>
        <authorList>
            <person name="Azuma Y."/>
            <person name="Higashiura N."/>
            <person name="Hirakawa H."/>
            <person name="Matsushita K."/>
        </authorList>
    </citation>
    <scope>NUCLEOTIDE SEQUENCE [LARGE SCALE GENOMIC DNA]</scope>
    <source>
        <strain evidence="6 7">HS-AP3</strain>
    </source>
</reference>
<keyword evidence="4" id="KW-0862">Zinc</keyword>
<keyword evidence="2" id="KW-0479">Metal-binding</keyword>
<evidence type="ECO:0000256" key="3">
    <source>
        <dbReference type="ARBA" id="ARBA00022801"/>
    </source>
</evidence>
<dbReference type="PANTHER" id="PTHR35005:SF1">
    <property type="entry name" value="2-AMINO-5-FORMYLAMINO-6-RIBOSYLAMINOPYRIMIDIN-4(3H)-ONE 5'-MONOPHOSPHATE DEFORMYLASE"/>
    <property type="match status" value="1"/>
</dbReference>
<dbReference type="EMBL" id="BANB01000596">
    <property type="protein sequence ID" value="GAN78051.1"/>
    <property type="molecule type" value="Genomic_DNA"/>
</dbReference>
<protein>
    <submittedName>
        <fullName evidence="6">Creatinine amidohydrolase</fullName>
    </submittedName>
</protein>
<dbReference type="InterPro" id="IPR024087">
    <property type="entry name" value="Creatininase-like_sf"/>
</dbReference>
<comment type="similarity">
    <text evidence="5">Belongs to the creatininase superfamily.</text>
</comment>
<comment type="cofactor">
    <cofactor evidence="1">
        <name>Zn(2+)</name>
        <dbReference type="ChEBI" id="CHEBI:29105"/>
    </cofactor>
</comment>
<keyword evidence="3 6" id="KW-0378">Hydrolase</keyword>
<dbReference type="InterPro" id="IPR003785">
    <property type="entry name" value="Creatininase/forma_Hydrolase"/>
</dbReference>
<dbReference type="OrthoDB" id="9801445at2"/>
<organism evidence="6 7">
    <name type="scientific">Acidisphaera rubrifaciens HS-AP3</name>
    <dbReference type="NCBI Taxonomy" id="1231350"/>
    <lineage>
        <taxon>Bacteria</taxon>
        <taxon>Pseudomonadati</taxon>
        <taxon>Pseudomonadota</taxon>
        <taxon>Alphaproteobacteria</taxon>
        <taxon>Acetobacterales</taxon>
        <taxon>Acetobacteraceae</taxon>
        <taxon>Acidisphaera</taxon>
    </lineage>
</organism>
<gene>
    <name evidence="6" type="ORF">Asru_0596_03</name>
</gene>
<sequence>MTTARRRAWWSEYASREFDGLDPMTTIAVLPTAAVEQHGPHLPTGVDAMINQGLLDLLVARLPDDLDLRILPVQTVGKSNEHLRSPGTLTLPPGALIEAWTELGLSVARAGLRKLVIVNSHGGNDEVIGIVARELRVRAGMLAVKCHWSRMGRPPGLFGERELAHGIHAGDVETSLMLHLRPDLVDMTRARDFVSVAEDDARRFMLLRPTGPVAYAWMAGDLNPDGAVGEAHLATAEKGRITASFYVDAFISLLRDVRAAPLPA</sequence>
<dbReference type="Pfam" id="PF02633">
    <property type="entry name" value="Creatininase"/>
    <property type="match status" value="1"/>
</dbReference>
<evidence type="ECO:0000313" key="7">
    <source>
        <dbReference type="Proteomes" id="UP000032680"/>
    </source>
</evidence>
<evidence type="ECO:0000256" key="2">
    <source>
        <dbReference type="ARBA" id="ARBA00022723"/>
    </source>
</evidence>
<evidence type="ECO:0000313" key="6">
    <source>
        <dbReference type="EMBL" id="GAN78051.1"/>
    </source>
</evidence>
<dbReference type="GO" id="GO:0046872">
    <property type="term" value="F:metal ion binding"/>
    <property type="evidence" value="ECO:0007669"/>
    <property type="project" value="UniProtKB-KW"/>
</dbReference>
<dbReference type="Gene3D" id="3.40.50.10310">
    <property type="entry name" value="Creatininase"/>
    <property type="match status" value="1"/>
</dbReference>
<dbReference type="GO" id="GO:0009231">
    <property type="term" value="P:riboflavin biosynthetic process"/>
    <property type="evidence" value="ECO:0007669"/>
    <property type="project" value="TreeGrafter"/>
</dbReference>
<proteinExistence type="inferred from homology"/>
<dbReference type="GO" id="GO:0016811">
    <property type="term" value="F:hydrolase activity, acting on carbon-nitrogen (but not peptide) bonds, in linear amides"/>
    <property type="evidence" value="ECO:0007669"/>
    <property type="project" value="TreeGrafter"/>
</dbReference>
<dbReference type="Proteomes" id="UP000032680">
    <property type="component" value="Unassembled WGS sequence"/>
</dbReference>
<accession>A0A0D6P9L5</accession>
<dbReference type="RefSeq" id="WP_048862436.1">
    <property type="nucleotide sequence ID" value="NZ_BANB01000596.1"/>
</dbReference>
<name>A0A0D6P9L5_9PROT</name>
<dbReference type="PANTHER" id="PTHR35005">
    <property type="entry name" value="3-DEHYDRO-SCYLLO-INOSOSE HYDROLASE"/>
    <property type="match status" value="1"/>
</dbReference>
<evidence type="ECO:0000256" key="1">
    <source>
        <dbReference type="ARBA" id="ARBA00001947"/>
    </source>
</evidence>
<evidence type="ECO:0000256" key="5">
    <source>
        <dbReference type="ARBA" id="ARBA00024029"/>
    </source>
</evidence>
<evidence type="ECO:0000256" key="4">
    <source>
        <dbReference type="ARBA" id="ARBA00022833"/>
    </source>
</evidence>
<dbReference type="SUPFAM" id="SSF102215">
    <property type="entry name" value="Creatininase"/>
    <property type="match status" value="1"/>
</dbReference>
<dbReference type="AlphaFoldDB" id="A0A0D6P9L5"/>
<comment type="caution">
    <text evidence="6">The sequence shown here is derived from an EMBL/GenBank/DDBJ whole genome shotgun (WGS) entry which is preliminary data.</text>
</comment>
<keyword evidence="7" id="KW-1185">Reference proteome</keyword>